<sequence>MRKVGMMHSFQLSRPSFPLLLGCLISSLLQVNSTLNDDLADPRKLFVNGEVIDTRVASSIRDQSLFMSHVRRMWGRDSVMQWYIQVRQDANLSSVEELIGTKLLHYVPNMAYIVLATEAAARRVLTHAGVLWVGKREQTHKVSKQLEGKRSLLQQDPLSALDSSEVAGSDVSLIVHLVAKAARSSLDRRADGIDDVLNEEELIASLEERFLLDMLAVDIAQASQDRLRIRVDDYDQLDAVVQVLQSRAEVLFVEPKLKYFPHNSAGIQMLYDGTRTGSRDNSLYQRGLNGSGQLVGIADTGIDWDNCFYWEPDNSKLNPESGKAPPFNKVDMSRRKIVSYNYIQDCAVCDVCPKDIALDRVDFVAPGGVLQSGGSRVTNFPAVESQSRFAPRLYDAIGASIEYNVIGITNNYPSEYSAPGSGALDAQGQLQVFVLRRKDGPTFSTANPDFSKCLNQCDLISQNPTSPAGGLLLPPSVGGYVVIIVNRGVAGGQQGINLLLRGHLQMKTPQKPCGDDGDDRAGHGTHVTGTVAGLAFAPMSHVQEVVQASEFNGMAPAARIYFSDLMQNADPNCNLASQTCIKVNDVTVPLDIYSNLLQPAWDAGVRVHLDSWGCKVPQGQNHSYCAVYNAPAMDIDKFMWDNPEFLVVTAVGDGGELWTYETVASPATCKNCISVGATYNFNEEYRVATTYRDPIADICPCTYPRECSQSDFISDVYVTSANYQTLMQSIPSCCNDTIQVEYPLDGIEIPANEMWTLHVPNMSIFDPNVQQYVKDNFQWATRGSSIEYEVEATPAPYATPNAGLETTKVQVMLFPRLDFFEYFESGVPTDSRPNPCMTSKEKQTSDYKTGIAKEPCLSRPSSQEVSQYVYLPGCEQVSYGGGPILQDVTCHEAECKRDPKPGDQLWYAGCALDDQGAPINCCNDEFLMSFCLNQPCNETASKLSRIVRHSTNLKKADSGYGIVIRNLALYKVILTGKITIRNVEYPCTLTTCCEAGAACCSTNYTRAFQVADFCSQCKFSDTAATCTPYESNEVPEWSGRGGLGQTGIGSGRFKPDVVGPGDLVITANSDGNTHSNTNTPLGVQCKSRSNIATATEGCQVIDADNYDVMAAVISASGTSISAAFVAGAVLLFRQYLAEGYYPSGFRSPGSAWSNPTASLLKAMVVNGASSVGGGVVVDKYQEPPTCADPENCPTWVQPPPVKMRVPLSSSPNAYEGFGRPRLVDSLWFADSSWSFWLKENVIEQAGYMHTYTFKLLAMTGQQPLRITLAYTDPPSSAGSTGLVNDLDLVVQRTAEVMEFNTTTGSYSPTFVFDLNYGNDAQQLGVKDFTSTVEKIELQSHPESTITIVVVAYSLNQYQGSLKQPYSLVVSGWLRPKYYEWMQGPIKEKMLQMVSAGTAAGWKQFDVFGVGYVLLRDLQILFPSTSDTQRSSMFAEADGDGNKKIDEAEFADIVVELQSGARRPAAPVFTSEPASATFLHQASNATSVMSESSRVNTSQCKGMSLMLLLLVACLSYRM</sequence>
<dbReference type="SUPFAM" id="SSF52743">
    <property type="entry name" value="Subtilisin-like"/>
    <property type="match status" value="1"/>
</dbReference>
<organism evidence="4">
    <name type="scientific">Hanusia phi</name>
    <dbReference type="NCBI Taxonomy" id="3032"/>
    <lineage>
        <taxon>Eukaryota</taxon>
        <taxon>Cryptophyceae</taxon>
        <taxon>Pyrenomonadales</taxon>
        <taxon>Geminigeraceae</taxon>
        <taxon>Hanusia</taxon>
    </lineage>
</organism>
<dbReference type="GO" id="GO:0006508">
    <property type="term" value="P:proteolysis"/>
    <property type="evidence" value="ECO:0007669"/>
    <property type="project" value="InterPro"/>
</dbReference>
<dbReference type="InterPro" id="IPR008979">
    <property type="entry name" value="Galactose-bd-like_sf"/>
</dbReference>
<dbReference type="InterPro" id="IPR018247">
    <property type="entry name" value="EF_Hand_1_Ca_BS"/>
</dbReference>
<dbReference type="GO" id="GO:0005509">
    <property type="term" value="F:calcium ion binding"/>
    <property type="evidence" value="ECO:0007669"/>
    <property type="project" value="InterPro"/>
</dbReference>
<feature type="domain" description="EF-hand" evidence="3">
    <location>
        <begin position="1424"/>
        <end position="1459"/>
    </location>
</feature>
<dbReference type="Pfam" id="PF00082">
    <property type="entry name" value="Peptidase_S8"/>
    <property type="match status" value="1"/>
</dbReference>
<comment type="similarity">
    <text evidence="1">Belongs to the peptidase S8 family.</text>
</comment>
<dbReference type="InterPro" id="IPR051048">
    <property type="entry name" value="Peptidase_S8/S53_subtilisin"/>
</dbReference>
<dbReference type="PANTHER" id="PTHR43399">
    <property type="entry name" value="SUBTILISIN-RELATED"/>
    <property type="match status" value="1"/>
</dbReference>
<dbReference type="PROSITE" id="PS00137">
    <property type="entry name" value="SUBTILASE_HIS"/>
    <property type="match status" value="1"/>
</dbReference>
<name>A0A7S0DYV1_9CRYP</name>
<gene>
    <name evidence="4" type="ORF">HPHI1048_LOCUS2461</name>
</gene>
<dbReference type="InterPro" id="IPR022398">
    <property type="entry name" value="Peptidase_S8_His-AS"/>
</dbReference>
<dbReference type="InterPro" id="IPR036852">
    <property type="entry name" value="Peptidase_S8/S53_dom_sf"/>
</dbReference>
<dbReference type="EMBL" id="HBEO01003481">
    <property type="protein sequence ID" value="CAD8469471.1"/>
    <property type="molecule type" value="Transcribed_RNA"/>
</dbReference>
<feature type="chain" id="PRO_5030977010" description="EF-hand domain-containing protein" evidence="2">
    <location>
        <begin position="34"/>
        <end position="1517"/>
    </location>
</feature>
<dbReference type="PANTHER" id="PTHR43399:SF4">
    <property type="entry name" value="CELL WALL-ASSOCIATED PROTEASE"/>
    <property type="match status" value="1"/>
</dbReference>
<dbReference type="Gene3D" id="3.40.50.200">
    <property type="entry name" value="Peptidase S8/S53 domain"/>
    <property type="match status" value="2"/>
</dbReference>
<dbReference type="InterPro" id="IPR002048">
    <property type="entry name" value="EF_hand_dom"/>
</dbReference>
<dbReference type="PROSITE" id="PS00018">
    <property type="entry name" value="EF_HAND_1"/>
    <property type="match status" value="1"/>
</dbReference>
<evidence type="ECO:0000256" key="2">
    <source>
        <dbReference type="SAM" id="SignalP"/>
    </source>
</evidence>
<proteinExistence type="inferred from homology"/>
<feature type="signal peptide" evidence="2">
    <location>
        <begin position="1"/>
        <end position="33"/>
    </location>
</feature>
<reference evidence="4" key="1">
    <citation type="submission" date="2021-01" db="EMBL/GenBank/DDBJ databases">
        <authorList>
            <person name="Corre E."/>
            <person name="Pelletier E."/>
            <person name="Niang G."/>
            <person name="Scheremetjew M."/>
            <person name="Finn R."/>
            <person name="Kale V."/>
            <person name="Holt S."/>
            <person name="Cochrane G."/>
            <person name="Meng A."/>
            <person name="Brown T."/>
            <person name="Cohen L."/>
        </authorList>
    </citation>
    <scope>NUCLEOTIDE SEQUENCE</scope>
    <source>
        <strain evidence="4">CCMP325</strain>
    </source>
</reference>
<evidence type="ECO:0000313" key="4">
    <source>
        <dbReference type="EMBL" id="CAD8469471.1"/>
    </source>
</evidence>
<protein>
    <recommendedName>
        <fullName evidence="3">EF-hand domain-containing protein</fullName>
    </recommendedName>
</protein>
<evidence type="ECO:0000256" key="1">
    <source>
        <dbReference type="ARBA" id="ARBA00011073"/>
    </source>
</evidence>
<accession>A0A7S0DYV1</accession>
<dbReference type="Gene3D" id="2.60.120.380">
    <property type="match status" value="1"/>
</dbReference>
<evidence type="ECO:0000259" key="3">
    <source>
        <dbReference type="PROSITE" id="PS50222"/>
    </source>
</evidence>
<dbReference type="InterPro" id="IPR000209">
    <property type="entry name" value="Peptidase_S8/S53_dom"/>
</dbReference>
<dbReference type="PROSITE" id="PS50222">
    <property type="entry name" value="EF_HAND_2"/>
    <property type="match status" value="1"/>
</dbReference>
<dbReference type="GO" id="GO:0004252">
    <property type="term" value="F:serine-type endopeptidase activity"/>
    <property type="evidence" value="ECO:0007669"/>
    <property type="project" value="InterPro"/>
</dbReference>
<keyword evidence="2" id="KW-0732">Signal</keyword>
<dbReference type="SUPFAM" id="SSF49785">
    <property type="entry name" value="Galactose-binding domain-like"/>
    <property type="match status" value="1"/>
</dbReference>